<accession>A0A3L9DUL5</accession>
<feature type="transmembrane region" description="Helical" evidence="13">
    <location>
        <begin position="12"/>
        <end position="30"/>
    </location>
</feature>
<dbReference type="Pfam" id="PF01554">
    <property type="entry name" value="MatE"/>
    <property type="match status" value="2"/>
</dbReference>
<dbReference type="PANTHER" id="PTHR43298:SF2">
    <property type="entry name" value="FMN_FAD EXPORTER YEEO-RELATED"/>
    <property type="match status" value="1"/>
</dbReference>
<comment type="function">
    <text evidence="1">Multidrug efflux pump.</text>
</comment>
<evidence type="ECO:0000256" key="8">
    <source>
        <dbReference type="ARBA" id="ARBA00022692"/>
    </source>
</evidence>
<proteinExistence type="inferred from homology"/>
<feature type="transmembrane region" description="Helical" evidence="13">
    <location>
        <begin position="314"/>
        <end position="333"/>
    </location>
</feature>
<dbReference type="GO" id="GO:0042910">
    <property type="term" value="F:xenobiotic transmembrane transporter activity"/>
    <property type="evidence" value="ECO:0007669"/>
    <property type="project" value="InterPro"/>
</dbReference>
<evidence type="ECO:0000256" key="12">
    <source>
        <dbReference type="ARBA" id="ARBA00031636"/>
    </source>
</evidence>
<evidence type="ECO:0000256" key="7">
    <source>
        <dbReference type="ARBA" id="ARBA00022475"/>
    </source>
</evidence>
<feature type="transmembrane region" description="Helical" evidence="13">
    <location>
        <begin position="280"/>
        <end position="302"/>
    </location>
</feature>
<feature type="transmembrane region" description="Helical" evidence="13">
    <location>
        <begin position="50"/>
        <end position="74"/>
    </location>
</feature>
<evidence type="ECO:0000256" key="13">
    <source>
        <dbReference type="SAM" id="Phobius"/>
    </source>
</evidence>
<keyword evidence="9 13" id="KW-1133">Transmembrane helix</keyword>
<evidence type="ECO:0000256" key="10">
    <source>
        <dbReference type="ARBA" id="ARBA00023065"/>
    </source>
</evidence>
<keyword evidence="11 13" id="KW-0472">Membrane</keyword>
<evidence type="ECO:0000256" key="1">
    <source>
        <dbReference type="ARBA" id="ARBA00003408"/>
    </source>
</evidence>
<evidence type="ECO:0000256" key="6">
    <source>
        <dbReference type="ARBA" id="ARBA00022449"/>
    </source>
</evidence>
<dbReference type="AlphaFoldDB" id="A0A3L9DUL5"/>
<dbReference type="InterPro" id="IPR050222">
    <property type="entry name" value="MATE_MdtK"/>
</dbReference>
<feature type="transmembrane region" description="Helical" evidence="13">
    <location>
        <begin position="163"/>
        <end position="183"/>
    </location>
</feature>
<evidence type="ECO:0000256" key="9">
    <source>
        <dbReference type="ARBA" id="ARBA00022989"/>
    </source>
</evidence>
<keyword evidence="6" id="KW-0050">Antiport</keyword>
<evidence type="ECO:0000256" key="11">
    <source>
        <dbReference type="ARBA" id="ARBA00023136"/>
    </source>
</evidence>
<feature type="transmembrane region" description="Helical" evidence="13">
    <location>
        <begin position="353"/>
        <end position="373"/>
    </location>
</feature>
<keyword evidence="8 13" id="KW-0812">Transmembrane</keyword>
<evidence type="ECO:0000256" key="4">
    <source>
        <dbReference type="ARBA" id="ARBA00020268"/>
    </source>
</evidence>
<sequence>MQDLTKGKPIKVILLFTIPLLIGSFFQLAYNFADSMIVGHTLGKDAFASVGATGSITFLILGFAQGLTSGLAIITAQKFGAKDDVGIRQSFVHGLFYALLTGITLSSISLLGLRPLLILMQTPENLIEHSQNFLIAIFGGMIFTILFNYLSSILRSLGDSKTPLYALIIACIINIILDFSFILNFHMGVFGAGLATIIAQAFSVLFLFIHIKKAVPQLHIHKSDWHLDRKNLNIHARLGFPMAFQASIIALGAITLQVVLNKLGTNAIAAQAIAGKTDQLAMLPMMNLGLAVSTFTAQNYGAKQYRRILEGLKQSLVINIIWSIIFAIILVNFHDFFSGLFLSNGSKEVFDLALIYFTINGFCYWILAILFILRSFIQGLGKGFVPTLAGIMELIMRAGVAIIGMIYFGFYGVASASPAAWLGSVIILAPSSFILAKKLRYH</sequence>
<feature type="transmembrane region" description="Helical" evidence="13">
    <location>
        <begin position="394"/>
        <end position="413"/>
    </location>
</feature>
<feature type="transmembrane region" description="Helical" evidence="13">
    <location>
        <begin position="95"/>
        <end position="113"/>
    </location>
</feature>
<dbReference type="NCBIfam" id="TIGR00797">
    <property type="entry name" value="matE"/>
    <property type="match status" value="1"/>
</dbReference>
<evidence type="ECO:0000313" key="14">
    <source>
        <dbReference type="EMBL" id="RLY03938.1"/>
    </source>
</evidence>
<reference evidence="14 15" key="1">
    <citation type="submission" date="2018-10" db="EMBL/GenBank/DDBJ databases">
        <title>Streptococcus hillyeri sp. nov., isolated from equine tracheal sample.</title>
        <authorList>
            <person name="Macfadyen A.C."/>
            <person name="Waller A."/>
            <person name="Paterson G.K."/>
        </authorList>
    </citation>
    <scope>NUCLEOTIDE SEQUENCE [LARGE SCALE GENOMIC DNA]</scope>
    <source>
        <strain evidence="14 15">28462</strain>
    </source>
</reference>
<feature type="transmembrane region" description="Helical" evidence="13">
    <location>
        <begin position="189"/>
        <end position="209"/>
    </location>
</feature>
<protein>
    <recommendedName>
        <fullName evidence="4">Probable multidrug resistance protein NorM</fullName>
    </recommendedName>
    <alternativeName>
        <fullName evidence="12">Multidrug-efflux transporter</fullName>
    </alternativeName>
</protein>
<evidence type="ECO:0000313" key="15">
    <source>
        <dbReference type="Proteomes" id="UP000279194"/>
    </source>
</evidence>
<dbReference type="GO" id="GO:0005886">
    <property type="term" value="C:plasma membrane"/>
    <property type="evidence" value="ECO:0007669"/>
    <property type="project" value="UniProtKB-SubCell"/>
</dbReference>
<keyword evidence="5" id="KW-0813">Transport</keyword>
<comment type="subcellular location">
    <subcellularLocation>
        <location evidence="2">Cell membrane</location>
        <topology evidence="2">Multi-pass membrane protein</topology>
    </subcellularLocation>
</comment>
<feature type="transmembrane region" description="Helical" evidence="13">
    <location>
        <begin position="419"/>
        <end position="436"/>
    </location>
</feature>
<dbReference type="Proteomes" id="UP000279194">
    <property type="component" value="Unassembled WGS sequence"/>
</dbReference>
<comment type="caution">
    <text evidence="14">The sequence shown here is derived from an EMBL/GenBank/DDBJ whole genome shotgun (WGS) entry which is preliminary data.</text>
</comment>
<gene>
    <name evidence="14" type="ORF">EAF07_03915</name>
</gene>
<dbReference type="InterPro" id="IPR002528">
    <property type="entry name" value="MATE_fam"/>
</dbReference>
<dbReference type="GO" id="GO:0006811">
    <property type="term" value="P:monoatomic ion transport"/>
    <property type="evidence" value="ECO:0007669"/>
    <property type="project" value="UniProtKB-KW"/>
</dbReference>
<dbReference type="PIRSF" id="PIRSF006603">
    <property type="entry name" value="DinF"/>
    <property type="match status" value="1"/>
</dbReference>
<keyword evidence="10" id="KW-0406">Ion transport</keyword>
<dbReference type="GO" id="GO:0015297">
    <property type="term" value="F:antiporter activity"/>
    <property type="evidence" value="ECO:0007669"/>
    <property type="project" value="UniProtKB-KW"/>
</dbReference>
<organism evidence="14 15">
    <name type="scientific">Streptococcus hillyeri</name>
    <dbReference type="NCBI Taxonomy" id="2282420"/>
    <lineage>
        <taxon>Bacteria</taxon>
        <taxon>Bacillati</taxon>
        <taxon>Bacillota</taxon>
        <taxon>Bacilli</taxon>
        <taxon>Lactobacillales</taxon>
        <taxon>Streptococcaceae</taxon>
        <taxon>Streptococcus</taxon>
    </lineage>
</organism>
<keyword evidence="15" id="KW-1185">Reference proteome</keyword>
<feature type="transmembrane region" description="Helical" evidence="13">
    <location>
        <begin position="238"/>
        <end position="260"/>
    </location>
</feature>
<comment type="similarity">
    <text evidence="3">Belongs to the multi antimicrobial extrusion (MATE) (TC 2.A.66.1) family.</text>
</comment>
<dbReference type="CDD" id="cd13138">
    <property type="entry name" value="MATE_yoeA_like"/>
    <property type="match status" value="1"/>
</dbReference>
<dbReference type="OrthoDB" id="9776324at2"/>
<dbReference type="PANTHER" id="PTHR43298">
    <property type="entry name" value="MULTIDRUG RESISTANCE PROTEIN NORM-RELATED"/>
    <property type="match status" value="1"/>
</dbReference>
<keyword evidence="7" id="KW-1003">Cell membrane</keyword>
<dbReference type="InterPro" id="IPR048279">
    <property type="entry name" value="MdtK-like"/>
</dbReference>
<dbReference type="EMBL" id="RCVM01000005">
    <property type="protein sequence ID" value="RLY03938.1"/>
    <property type="molecule type" value="Genomic_DNA"/>
</dbReference>
<evidence type="ECO:0000256" key="3">
    <source>
        <dbReference type="ARBA" id="ARBA00010199"/>
    </source>
</evidence>
<evidence type="ECO:0000256" key="5">
    <source>
        <dbReference type="ARBA" id="ARBA00022448"/>
    </source>
</evidence>
<dbReference type="RefSeq" id="WP_121834986.1">
    <property type="nucleotide sequence ID" value="NZ_CP163513.1"/>
</dbReference>
<evidence type="ECO:0000256" key="2">
    <source>
        <dbReference type="ARBA" id="ARBA00004651"/>
    </source>
</evidence>
<name>A0A3L9DUL5_9STRE</name>
<feature type="transmembrane region" description="Helical" evidence="13">
    <location>
        <begin position="133"/>
        <end position="151"/>
    </location>
</feature>